<evidence type="ECO:0000313" key="1">
    <source>
        <dbReference type="EMBL" id="SEN00077.1"/>
    </source>
</evidence>
<gene>
    <name evidence="1" type="ORF">SAMN05192574_102133</name>
</gene>
<dbReference type="STRING" id="551995.SAMN05192574_102133"/>
<proteinExistence type="predicted"/>
<evidence type="ECO:0000313" key="2">
    <source>
        <dbReference type="Proteomes" id="UP000198942"/>
    </source>
</evidence>
<dbReference type="RefSeq" id="WP_091208989.1">
    <property type="nucleotide sequence ID" value="NZ_FOCL01000002.1"/>
</dbReference>
<dbReference type="EMBL" id="FOCL01000002">
    <property type="protein sequence ID" value="SEN00077.1"/>
    <property type="molecule type" value="Genomic_DNA"/>
</dbReference>
<reference evidence="2" key="1">
    <citation type="submission" date="2016-10" db="EMBL/GenBank/DDBJ databases">
        <authorList>
            <person name="Varghese N."/>
            <person name="Submissions S."/>
        </authorList>
    </citation>
    <scope>NUCLEOTIDE SEQUENCE [LARGE SCALE GENOMIC DNA]</scope>
    <source>
        <strain evidence="2">Gh-48</strain>
    </source>
</reference>
<accession>A0A1H8D0R5</accession>
<dbReference type="OrthoDB" id="768999at2"/>
<dbReference type="Proteomes" id="UP000198942">
    <property type="component" value="Unassembled WGS sequence"/>
</dbReference>
<name>A0A1H8D0R5_9SPHI</name>
<dbReference type="AlphaFoldDB" id="A0A1H8D0R5"/>
<keyword evidence="2" id="KW-1185">Reference proteome</keyword>
<sequence length="96" mass="11164">MIRQPIYLQRKEDNVELQVKDPYTGALLLLEAKPEKWHGEQGFRIRHPNGSNFWISGRSGAWQAEDGHPVDRDLLVNIGIALEQHPFKEQITSRYK</sequence>
<protein>
    <submittedName>
        <fullName evidence="1">Uncharacterized protein</fullName>
    </submittedName>
</protein>
<organism evidence="1 2">
    <name type="scientific">Mucilaginibacter gossypiicola</name>
    <dbReference type="NCBI Taxonomy" id="551995"/>
    <lineage>
        <taxon>Bacteria</taxon>
        <taxon>Pseudomonadati</taxon>
        <taxon>Bacteroidota</taxon>
        <taxon>Sphingobacteriia</taxon>
        <taxon>Sphingobacteriales</taxon>
        <taxon>Sphingobacteriaceae</taxon>
        <taxon>Mucilaginibacter</taxon>
    </lineage>
</organism>